<dbReference type="Proteomes" id="UP000074382">
    <property type="component" value="Unassembled WGS sequence"/>
</dbReference>
<keyword evidence="4" id="KW-1185">Reference proteome</keyword>
<feature type="region of interest" description="Disordered" evidence="1">
    <location>
        <begin position="723"/>
        <end position="744"/>
    </location>
</feature>
<dbReference type="InterPro" id="IPR011990">
    <property type="entry name" value="TPR-like_helical_dom_sf"/>
</dbReference>
<dbReference type="Pfam" id="PF13424">
    <property type="entry name" value="TPR_12"/>
    <property type="match status" value="2"/>
</dbReference>
<evidence type="ECO:0000313" key="4">
    <source>
        <dbReference type="Proteomes" id="UP000074382"/>
    </source>
</evidence>
<dbReference type="STRING" id="665004.AC529_16725"/>
<feature type="domain" description="NB-ARC" evidence="2">
    <location>
        <begin position="67"/>
        <end position="227"/>
    </location>
</feature>
<dbReference type="EMBL" id="LGEM01000119">
    <property type="protein sequence ID" value="KUP95585.1"/>
    <property type="molecule type" value="Genomic_DNA"/>
</dbReference>
<dbReference type="InterPro" id="IPR053137">
    <property type="entry name" value="NLR-like"/>
</dbReference>
<dbReference type="Gene3D" id="3.40.50.300">
    <property type="entry name" value="P-loop containing nucleotide triphosphate hydrolases"/>
    <property type="match status" value="1"/>
</dbReference>
<organism evidence="3 4">
    <name type="scientific">Thermobifida cellulosilytica TB100</name>
    <dbReference type="NCBI Taxonomy" id="665004"/>
    <lineage>
        <taxon>Bacteria</taxon>
        <taxon>Bacillati</taxon>
        <taxon>Actinomycetota</taxon>
        <taxon>Actinomycetes</taxon>
        <taxon>Streptosporangiales</taxon>
        <taxon>Nocardiopsidaceae</taxon>
        <taxon>Thermobifida</taxon>
    </lineage>
</organism>
<dbReference type="PATRIC" id="fig|665004.4.peg.3919"/>
<dbReference type="Pfam" id="PF13374">
    <property type="entry name" value="TPR_10"/>
    <property type="match status" value="1"/>
</dbReference>
<evidence type="ECO:0000256" key="1">
    <source>
        <dbReference type="SAM" id="MobiDB-lite"/>
    </source>
</evidence>
<dbReference type="PANTHER" id="PTHR46082:SF6">
    <property type="entry name" value="AAA+ ATPASE DOMAIN-CONTAINING PROTEIN-RELATED"/>
    <property type="match status" value="1"/>
</dbReference>
<dbReference type="SUPFAM" id="SSF52540">
    <property type="entry name" value="P-loop containing nucleoside triphosphate hydrolases"/>
    <property type="match status" value="1"/>
</dbReference>
<dbReference type="AlphaFoldDB" id="A0A147KE79"/>
<dbReference type="InterPro" id="IPR002182">
    <property type="entry name" value="NB-ARC"/>
</dbReference>
<dbReference type="SUPFAM" id="SSF48452">
    <property type="entry name" value="TPR-like"/>
    <property type="match status" value="2"/>
</dbReference>
<protein>
    <recommendedName>
        <fullName evidence="2">NB-ARC domain-containing protein</fullName>
    </recommendedName>
</protein>
<reference evidence="4" key="1">
    <citation type="journal article" date="2017" name="Acta Aliment.">
        <title>Plant polysaccharide degrading enzyme system of Thermpbifida cellulosilytica TB100 revealed by de novo genome project data.</title>
        <authorList>
            <person name="Toth A."/>
            <person name="Baka E."/>
            <person name="Luzics S."/>
            <person name="Bata-Vidacs I."/>
            <person name="Nagy I."/>
            <person name="Balint B."/>
            <person name="Herceg R."/>
            <person name="Olasz F."/>
            <person name="Wilk T."/>
            <person name="Nagy T."/>
            <person name="Kriszt B."/>
            <person name="Nagy I."/>
            <person name="Kukolya J."/>
        </authorList>
    </citation>
    <scope>NUCLEOTIDE SEQUENCE [LARGE SCALE GENOMIC DNA]</scope>
    <source>
        <strain evidence="4">TB100</strain>
    </source>
</reference>
<comment type="caution">
    <text evidence="3">The sequence shown here is derived from an EMBL/GenBank/DDBJ whole genome shotgun (WGS) entry which is preliminary data.</text>
</comment>
<dbReference type="Gene3D" id="1.25.40.10">
    <property type="entry name" value="Tetratricopeptide repeat domain"/>
    <property type="match status" value="2"/>
</dbReference>
<gene>
    <name evidence="3" type="ORF">AC529_16725</name>
</gene>
<evidence type="ECO:0000313" key="3">
    <source>
        <dbReference type="EMBL" id="KUP95585.1"/>
    </source>
</evidence>
<evidence type="ECO:0000259" key="2">
    <source>
        <dbReference type="Pfam" id="PF00931"/>
    </source>
</evidence>
<dbReference type="GO" id="GO:0043531">
    <property type="term" value="F:ADP binding"/>
    <property type="evidence" value="ECO:0007669"/>
    <property type="project" value="InterPro"/>
</dbReference>
<dbReference type="PANTHER" id="PTHR46082">
    <property type="entry name" value="ATP/GTP-BINDING PROTEIN-RELATED"/>
    <property type="match status" value="1"/>
</dbReference>
<accession>A0A147KE79</accession>
<name>A0A147KE79_THECS</name>
<proteinExistence type="predicted"/>
<dbReference type="PRINTS" id="PR00364">
    <property type="entry name" value="DISEASERSIST"/>
</dbReference>
<dbReference type="Pfam" id="PF00931">
    <property type="entry name" value="NB-ARC"/>
    <property type="match status" value="1"/>
</dbReference>
<sequence length="744" mass="80857">MDGQQVAQALNSAQQAAQHSGVQVNTFIGALQAKSVASAAPPIALPQRRIPPAFLRGRTETLRLAEEQLVRAREAEAQATSTVVLHGIGGVGKTTLALELAHRAAGRGTRVWWLNGSSTTVLTAALHALAFAAGAADTEFDHAHPADVLWNNLDSYGGPWLVVLDNVDDPDVLSVDGGTLTAGTGWLRPTGQQGSVLVTSRDGRRNRWPSWTTMLPVESLTPDDGAQVLLDLAPEGGTHGDARALAAALGGVPLALELAGRYLASAATDPFPPPDAITSFADYRAFFEQRLTALPLDEAPPSGDRDRRVLSTTWEISLDLLTAQGHEFARPLLRLLACSAATPLPYRPFLDLRILGRHELFAGVSHGRLGGSLRALAGLGLIAFETADGIEDEWGRTVTLHPLVRAVTRGNLKRSGMFENCRDLFLNLLEAVSTGLDPEDTRDWPRWELLAEHALAALSSAAGAPTPDRDRVARALRPALGAAWYQYMAGRYERSTGDLSTIHAAVSSVFGPEDPATLRVRNRLARSMRERGHSAAAEKEFRAVLETARRVLGDEHPETLSIRVNLARTIRERGDSVTAQTEFADISRMARRVLGDHHPDTLAAMYNLARTLRDRQRYAEAEVLYREALTTRLSAFPATDLTTLDLRYELAETLRERGAFQAALEEYREVAAVADRVYGADHPNTLIIRHGLALALLGVGQAAEARNELAAILDIRRSVLGEDHPATRQTERELREATRPDTQR</sequence>
<dbReference type="InterPro" id="IPR027417">
    <property type="entry name" value="P-loop_NTPase"/>
</dbReference>
<dbReference type="OrthoDB" id="127785at2"/>
<dbReference type="RefSeq" id="WP_068758506.1">
    <property type="nucleotide sequence ID" value="NZ_KQ950187.1"/>
</dbReference>